<name>A0ACB7Z658_9ERIC</name>
<dbReference type="Proteomes" id="UP000828048">
    <property type="component" value="Chromosome 4"/>
</dbReference>
<accession>A0ACB7Z658</accession>
<organism evidence="1 2">
    <name type="scientific">Vaccinium darrowii</name>
    <dbReference type="NCBI Taxonomy" id="229202"/>
    <lineage>
        <taxon>Eukaryota</taxon>
        <taxon>Viridiplantae</taxon>
        <taxon>Streptophyta</taxon>
        <taxon>Embryophyta</taxon>
        <taxon>Tracheophyta</taxon>
        <taxon>Spermatophyta</taxon>
        <taxon>Magnoliopsida</taxon>
        <taxon>eudicotyledons</taxon>
        <taxon>Gunneridae</taxon>
        <taxon>Pentapetalae</taxon>
        <taxon>asterids</taxon>
        <taxon>Ericales</taxon>
        <taxon>Ericaceae</taxon>
        <taxon>Vaccinioideae</taxon>
        <taxon>Vaccinieae</taxon>
        <taxon>Vaccinium</taxon>
    </lineage>
</organism>
<protein>
    <submittedName>
        <fullName evidence="1">Uncharacterized protein</fullName>
    </submittedName>
</protein>
<comment type="caution">
    <text evidence="1">The sequence shown here is derived from an EMBL/GenBank/DDBJ whole genome shotgun (WGS) entry which is preliminary data.</text>
</comment>
<sequence>MEISRRKNSSGDKFSFPSIIPIPTQDSDQFEFGCITPGSPNSPADHLFSNGRLLPHPFPIQPPTNLHSYTRSTSRTSSVSSKDSLMSSRCNSTSSRSSNSSGSTSARTSTSTDATEKKSALPLGQVKLGGKVGVKSDKSGQCVLGTKKQVLYVNGSSRRWGLIPAAPVMSHGHQASRRRKGGEIVVKKKVKVNRGRGIGFGRRLLRWFVTACKECHAIKPLRENEASLELQ</sequence>
<dbReference type="EMBL" id="CM037154">
    <property type="protein sequence ID" value="KAH7860823.1"/>
    <property type="molecule type" value="Genomic_DNA"/>
</dbReference>
<gene>
    <name evidence="1" type="ORF">Vadar_018426</name>
</gene>
<evidence type="ECO:0000313" key="2">
    <source>
        <dbReference type="Proteomes" id="UP000828048"/>
    </source>
</evidence>
<proteinExistence type="predicted"/>
<keyword evidence="2" id="KW-1185">Reference proteome</keyword>
<evidence type="ECO:0000313" key="1">
    <source>
        <dbReference type="EMBL" id="KAH7860823.1"/>
    </source>
</evidence>
<reference evidence="1 2" key="1">
    <citation type="journal article" date="2021" name="Hortic Res">
        <title>High-quality reference genome and annotation aids understanding of berry development for evergreen blueberry (Vaccinium darrowii).</title>
        <authorList>
            <person name="Yu J."/>
            <person name="Hulse-Kemp A.M."/>
            <person name="Babiker E."/>
            <person name="Staton M."/>
        </authorList>
    </citation>
    <scope>NUCLEOTIDE SEQUENCE [LARGE SCALE GENOMIC DNA]</scope>
    <source>
        <strain evidence="2">cv. NJ 8807/NJ 8810</strain>
        <tissue evidence="1">Young leaf</tissue>
    </source>
</reference>